<protein>
    <submittedName>
        <fullName evidence="1">Uncharacterized protein</fullName>
    </submittedName>
</protein>
<keyword evidence="2" id="KW-1185">Reference proteome</keyword>
<dbReference type="Proteomes" id="UP001140510">
    <property type="component" value="Unassembled WGS sequence"/>
</dbReference>
<evidence type="ECO:0000313" key="1">
    <source>
        <dbReference type="EMBL" id="KAJ4392709.1"/>
    </source>
</evidence>
<gene>
    <name evidence="1" type="ORF">N0V91_011303</name>
</gene>
<reference evidence="1" key="1">
    <citation type="submission" date="2022-10" db="EMBL/GenBank/DDBJ databases">
        <title>Tapping the CABI collections for fungal endophytes: first genome assemblies for Collariella, Neodidymelliopsis, Ascochyta clinopodiicola, Didymella pomorum, Didymosphaeria variabile, Neocosmospora piperis and Neocucurbitaria cava.</title>
        <authorList>
            <person name="Hill R."/>
        </authorList>
    </citation>
    <scope>NUCLEOTIDE SEQUENCE</scope>
    <source>
        <strain evidence="1">IMI 355091</strain>
    </source>
</reference>
<name>A0A9W8YVU9_9PLEO</name>
<comment type="caution">
    <text evidence="1">The sequence shown here is derived from an EMBL/GenBank/DDBJ whole genome shotgun (WGS) entry which is preliminary data.</text>
</comment>
<dbReference type="AlphaFoldDB" id="A0A9W8YVU9"/>
<evidence type="ECO:0000313" key="2">
    <source>
        <dbReference type="Proteomes" id="UP001140510"/>
    </source>
</evidence>
<sequence>MDILSLHVALVSSNTIKACNELATFKYSFIASEKGAKPHYDHHYHIGQMLANLHLYKTTLKRLNVITQISPCRQRCVHLSSLAAFTVLETLTIDQISLTPHESTCSVFQAQGNLPQNQLEVNLRVSPSLWTLTLHGCNDETITRSLGGVHIEEPLLPDCSLEPLKTAKCSYYYLEICLIAPDQAIFDLSYVPHHFKTPSDQIP</sequence>
<organism evidence="1 2">
    <name type="scientific">Didymella pomorum</name>
    <dbReference type="NCBI Taxonomy" id="749634"/>
    <lineage>
        <taxon>Eukaryota</taxon>
        <taxon>Fungi</taxon>
        <taxon>Dikarya</taxon>
        <taxon>Ascomycota</taxon>
        <taxon>Pezizomycotina</taxon>
        <taxon>Dothideomycetes</taxon>
        <taxon>Pleosporomycetidae</taxon>
        <taxon>Pleosporales</taxon>
        <taxon>Pleosporineae</taxon>
        <taxon>Didymellaceae</taxon>
        <taxon>Didymella</taxon>
    </lineage>
</organism>
<accession>A0A9W8YVU9</accession>
<dbReference type="EMBL" id="JAPEVA010000212">
    <property type="protein sequence ID" value="KAJ4392709.1"/>
    <property type="molecule type" value="Genomic_DNA"/>
</dbReference>
<proteinExistence type="predicted"/>